<dbReference type="OrthoDB" id="409956at2759"/>
<feature type="region of interest" description="Disordered" evidence="1">
    <location>
        <begin position="275"/>
        <end position="342"/>
    </location>
</feature>
<organism evidence="4">
    <name type="scientific">Perkinsus marinus (strain ATCC 50983 / TXsc)</name>
    <dbReference type="NCBI Taxonomy" id="423536"/>
    <lineage>
        <taxon>Eukaryota</taxon>
        <taxon>Sar</taxon>
        <taxon>Alveolata</taxon>
        <taxon>Perkinsozoa</taxon>
        <taxon>Perkinsea</taxon>
        <taxon>Perkinsida</taxon>
        <taxon>Perkinsidae</taxon>
        <taxon>Perkinsus</taxon>
    </lineage>
</organism>
<dbReference type="InterPro" id="IPR038765">
    <property type="entry name" value="Papain-like_cys_pep_sf"/>
</dbReference>
<feature type="compositionally biased region" description="Low complexity" evidence="1">
    <location>
        <begin position="314"/>
        <end position="342"/>
    </location>
</feature>
<dbReference type="SMART" id="SM00695">
    <property type="entry name" value="DUSP"/>
    <property type="match status" value="1"/>
</dbReference>
<feature type="compositionally biased region" description="Polar residues" evidence="1">
    <location>
        <begin position="1"/>
        <end position="19"/>
    </location>
</feature>
<dbReference type="SUPFAM" id="SSF143791">
    <property type="entry name" value="DUSP-like"/>
    <property type="match status" value="1"/>
</dbReference>
<feature type="compositionally biased region" description="Basic and acidic residues" evidence="1">
    <location>
        <begin position="57"/>
        <end position="67"/>
    </location>
</feature>
<dbReference type="InterPro" id="IPR035927">
    <property type="entry name" value="DUSP-like_sf"/>
</dbReference>
<gene>
    <name evidence="3" type="ORF">Pmar_PMAR012093</name>
</gene>
<reference evidence="3 4" key="1">
    <citation type="submission" date="2008-07" db="EMBL/GenBank/DDBJ databases">
        <authorList>
            <person name="El-Sayed N."/>
            <person name="Caler E."/>
            <person name="Inman J."/>
            <person name="Amedeo P."/>
            <person name="Hass B."/>
            <person name="Wortman J."/>
        </authorList>
    </citation>
    <scope>NUCLEOTIDE SEQUENCE [LARGE SCALE GENOMIC DNA]</scope>
    <source>
        <strain evidence="4">ATCC 50983 / TXsc</strain>
    </source>
</reference>
<dbReference type="GO" id="GO:0004843">
    <property type="term" value="F:cysteine-type deubiquitinase activity"/>
    <property type="evidence" value="ECO:0007669"/>
    <property type="project" value="InterPro"/>
</dbReference>
<dbReference type="InterPro" id="IPR001394">
    <property type="entry name" value="Peptidase_C19_UCH"/>
</dbReference>
<dbReference type="OMA" id="NTISCGA"/>
<feature type="compositionally biased region" description="Basic residues" evidence="1">
    <location>
        <begin position="275"/>
        <end position="288"/>
    </location>
</feature>
<dbReference type="InterPro" id="IPR018200">
    <property type="entry name" value="USP_CS"/>
</dbReference>
<dbReference type="Pfam" id="PF00443">
    <property type="entry name" value="UCH"/>
    <property type="match status" value="1"/>
</dbReference>
<dbReference type="AlphaFoldDB" id="C5K6W1"/>
<feature type="region of interest" description="Disordered" evidence="1">
    <location>
        <begin position="1"/>
        <end position="85"/>
    </location>
</feature>
<accession>C5K6W1</accession>
<protein>
    <recommendedName>
        <fullName evidence="2">DUSP domain-containing protein</fullName>
    </recommendedName>
</protein>
<dbReference type="Gene3D" id="3.90.70.10">
    <property type="entry name" value="Cysteine proteinases"/>
    <property type="match status" value="1"/>
</dbReference>
<name>C5K6W1_PERM5</name>
<dbReference type="Proteomes" id="UP000007800">
    <property type="component" value="Unassembled WGS sequence"/>
</dbReference>
<sequence>MGNTISCGAKESYSQPTSYEENDPLRNGIGAAAADTLQSDDDDTPADGGHGLVEDDLSSKGIEEVRSEGGSLLPRPDVDDTPPEAKFMASDTEETLRLRARYEAEFVRKFDTVRLPPGDIYYIVSTKWIDSWKRFISEEKELPGPISNNLLFHDDLKTLLPRFVRSKDYRGINQRIWSFWLARYGGGPLITRFTLDIYDHTGESPCRDLNRVLDPGTIVPTSVASTSPAAIDITTKPVGIKNLGSTCFVTCVLQCMLSIAEFTCLASQMKRGVKHYQQKHHRNHHHHHHDDDVDKQQQQQNTAHNTVKEKKENAPSNVAVPTSSPSSSSSSSVGDSSSESTTAALYEPQHGYYEVAAAMVDLFSKC</sequence>
<evidence type="ECO:0000313" key="4">
    <source>
        <dbReference type="Proteomes" id="UP000007800"/>
    </source>
</evidence>
<dbReference type="EMBL" id="GG670968">
    <property type="protein sequence ID" value="EER19783.1"/>
    <property type="molecule type" value="Genomic_DNA"/>
</dbReference>
<evidence type="ECO:0000256" key="1">
    <source>
        <dbReference type="SAM" id="MobiDB-lite"/>
    </source>
</evidence>
<dbReference type="InParanoid" id="C5K6W1"/>
<dbReference type="PROSITE" id="PS51283">
    <property type="entry name" value="DUSP"/>
    <property type="match status" value="1"/>
</dbReference>
<evidence type="ECO:0000313" key="3">
    <source>
        <dbReference type="EMBL" id="EER19783.1"/>
    </source>
</evidence>
<dbReference type="GO" id="GO:0016579">
    <property type="term" value="P:protein deubiquitination"/>
    <property type="evidence" value="ECO:0007669"/>
    <property type="project" value="InterPro"/>
</dbReference>
<dbReference type="RefSeq" id="XP_002787987.1">
    <property type="nucleotide sequence ID" value="XM_002787941.1"/>
</dbReference>
<proteinExistence type="predicted"/>
<keyword evidence="4" id="KW-1185">Reference proteome</keyword>
<dbReference type="PROSITE" id="PS00972">
    <property type="entry name" value="USP_1"/>
    <property type="match status" value="1"/>
</dbReference>
<dbReference type="Gene3D" id="3.30.2230.10">
    <property type="entry name" value="DUSP-like"/>
    <property type="match status" value="1"/>
</dbReference>
<dbReference type="GeneID" id="9058123"/>
<feature type="non-terminal residue" evidence="3">
    <location>
        <position position="366"/>
    </location>
</feature>
<dbReference type="SUPFAM" id="SSF54001">
    <property type="entry name" value="Cysteine proteinases"/>
    <property type="match status" value="1"/>
</dbReference>
<dbReference type="Pfam" id="PF06337">
    <property type="entry name" value="DUSP"/>
    <property type="match status" value="1"/>
</dbReference>
<evidence type="ECO:0000259" key="2">
    <source>
        <dbReference type="PROSITE" id="PS51283"/>
    </source>
</evidence>
<dbReference type="InterPro" id="IPR006615">
    <property type="entry name" value="Pept_C19_DUSP"/>
</dbReference>
<feature type="domain" description="DUSP" evidence="2">
    <location>
        <begin position="94"/>
        <end position="195"/>
    </location>
</feature>